<keyword evidence="1" id="KW-0732">Signal</keyword>
<protein>
    <submittedName>
        <fullName evidence="3">Bacterial Ig-like domain (Group 1)</fullName>
    </submittedName>
</protein>
<dbReference type="Pfam" id="PF13115">
    <property type="entry name" value="YtkA"/>
    <property type="match status" value="2"/>
</dbReference>
<dbReference type="EMBL" id="CCDI010000002">
    <property type="protein sequence ID" value="CDQ24098.1"/>
    <property type="molecule type" value="Genomic_DNA"/>
</dbReference>
<gene>
    <name evidence="3" type="ORF">BN983_02363</name>
</gene>
<dbReference type="AlphaFoldDB" id="A0A024P5P7"/>
<keyword evidence="4" id="KW-1185">Reference proteome</keyword>
<evidence type="ECO:0000259" key="2">
    <source>
        <dbReference type="Pfam" id="PF13115"/>
    </source>
</evidence>
<evidence type="ECO:0000256" key="1">
    <source>
        <dbReference type="SAM" id="SignalP"/>
    </source>
</evidence>
<evidence type="ECO:0000313" key="4">
    <source>
        <dbReference type="Proteomes" id="UP000028868"/>
    </source>
</evidence>
<accession>A0A024P5P7</accession>
<feature type="domain" description="YtkA-like" evidence="2">
    <location>
        <begin position="151"/>
        <end position="228"/>
    </location>
</feature>
<feature type="domain" description="YtkA-like" evidence="2">
    <location>
        <begin position="39"/>
        <end position="118"/>
    </location>
</feature>
<feature type="signal peptide" evidence="1">
    <location>
        <begin position="1"/>
        <end position="21"/>
    </location>
</feature>
<name>A0A024P5P7_9BACI</name>
<dbReference type="Gene3D" id="2.60.40.10">
    <property type="entry name" value="Immunoglobulins"/>
    <property type="match status" value="1"/>
</dbReference>
<organism evidence="3 4">
    <name type="scientific">Halobacillus karajensis</name>
    <dbReference type="NCBI Taxonomy" id="195088"/>
    <lineage>
        <taxon>Bacteria</taxon>
        <taxon>Bacillati</taxon>
        <taxon>Bacillota</taxon>
        <taxon>Bacilli</taxon>
        <taxon>Bacillales</taxon>
        <taxon>Bacillaceae</taxon>
        <taxon>Halobacillus</taxon>
    </lineage>
</organism>
<dbReference type="PROSITE" id="PS51257">
    <property type="entry name" value="PROKAR_LIPOPROTEIN"/>
    <property type="match status" value="1"/>
</dbReference>
<dbReference type="InterPro" id="IPR032693">
    <property type="entry name" value="YtkA-like_dom"/>
</dbReference>
<reference evidence="3 4" key="2">
    <citation type="submission" date="2014-05" db="EMBL/GenBank/DDBJ databases">
        <title>Draft genome sequence of Halobacillus karajensis HK-03.</title>
        <authorList>
            <person name="Khelaifia S."/>
            <person name="Croce O."/>
            <person name="Lagier J.C."/>
            <person name="Raoult D."/>
        </authorList>
    </citation>
    <scope>NUCLEOTIDE SEQUENCE [LARGE SCALE GENOMIC DNA]</scope>
    <source>
        <strain evidence="3 4">HD-03</strain>
    </source>
</reference>
<dbReference type="Proteomes" id="UP000028868">
    <property type="component" value="Unassembled WGS sequence"/>
</dbReference>
<dbReference type="RefSeq" id="WP_051744128.1">
    <property type="nucleotide sequence ID" value="NZ_CCDH010000003.1"/>
</dbReference>
<sequence>MKNVFIVVVLLFISACSTSNTEDHSSTADDQNAAAELPEAKVDFEHEPIPANEKTPIKATVTQGGEPVPDAEYVKFEIWHDSDGQDASKTIKAEHEEDGVYQIMHTFKKEGTYQVIAHTQVDDLHVMPHHEITVGEQAEASGHDHGNNSGKFMVHLMEEQTFQAGNESTLTTHINHMEEPFSNGQVRFEISSDQSDKHTYVEAEEEELGEYTATYTFPEPGSYTINIHYEKPEEEIHEHKKETIDVVQ</sequence>
<reference evidence="4" key="1">
    <citation type="submission" date="2014-03" db="EMBL/GenBank/DDBJ databases">
        <authorList>
            <person name="Urmite Genomes U."/>
        </authorList>
    </citation>
    <scope>NUCLEOTIDE SEQUENCE [LARGE SCALE GENOMIC DNA]</scope>
    <source>
        <strain evidence="4">HD-03</strain>
    </source>
</reference>
<feature type="chain" id="PRO_5039014059" evidence="1">
    <location>
        <begin position="22"/>
        <end position="248"/>
    </location>
</feature>
<dbReference type="InterPro" id="IPR013783">
    <property type="entry name" value="Ig-like_fold"/>
</dbReference>
<comment type="caution">
    <text evidence="3">The sequence shown here is derived from an EMBL/GenBank/DDBJ whole genome shotgun (WGS) entry which is preliminary data.</text>
</comment>
<proteinExistence type="predicted"/>
<evidence type="ECO:0000313" key="3">
    <source>
        <dbReference type="EMBL" id="CDQ24098.1"/>
    </source>
</evidence>